<evidence type="ECO:0000313" key="4">
    <source>
        <dbReference type="WBParaSite" id="jg21780.1"/>
    </source>
</evidence>
<feature type="compositionally biased region" description="Polar residues" evidence="1">
    <location>
        <begin position="122"/>
        <end position="131"/>
    </location>
</feature>
<keyword evidence="2" id="KW-0472">Membrane</keyword>
<keyword evidence="2" id="KW-1133">Transmembrane helix</keyword>
<protein>
    <submittedName>
        <fullName evidence="4">Uncharacterized protein</fullName>
    </submittedName>
</protein>
<dbReference type="WBParaSite" id="jg21780.1">
    <property type="protein sequence ID" value="jg21780.1"/>
    <property type="gene ID" value="jg21780"/>
</dbReference>
<accession>A0A915DQA9</accession>
<reference evidence="4" key="1">
    <citation type="submission" date="2022-11" db="UniProtKB">
        <authorList>
            <consortium name="WormBaseParasite"/>
        </authorList>
    </citation>
    <scope>IDENTIFICATION</scope>
</reference>
<proteinExistence type="predicted"/>
<feature type="region of interest" description="Disordered" evidence="1">
    <location>
        <begin position="64"/>
        <end position="174"/>
    </location>
</feature>
<feature type="compositionally biased region" description="Low complexity" evidence="1">
    <location>
        <begin position="143"/>
        <end position="162"/>
    </location>
</feature>
<organism evidence="3 4">
    <name type="scientific">Ditylenchus dipsaci</name>
    <dbReference type="NCBI Taxonomy" id="166011"/>
    <lineage>
        <taxon>Eukaryota</taxon>
        <taxon>Metazoa</taxon>
        <taxon>Ecdysozoa</taxon>
        <taxon>Nematoda</taxon>
        <taxon>Chromadorea</taxon>
        <taxon>Rhabditida</taxon>
        <taxon>Tylenchina</taxon>
        <taxon>Tylenchomorpha</taxon>
        <taxon>Sphaerularioidea</taxon>
        <taxon>Anguinidae</taxon>
        <taxon>Anguininae</taxon>
        <taxon>Ditylenchus</taxon>
    </lineage>
</organism>
<feature type="transmembrane region" description="Helical" evidence="2">
    <location>
        <begin position="41"/>
        <end position="61"/>
    </location>
</feature>
<evidence type="ECO:0000313" key="3">
    <source>
        <dbReference type="Proteomes" id="UP000887574"/>
    </source>
</evidence>
<evidence type="ECO:0000256" key="1">
    <source>
        <dbReference type="SAM" id="MobiDB-lite"/>
    </source>
</evidence>
<name>A0A915DQA9_9BILA</name>
<evidence type="ECO:0000256" key="2">
    <source>
        <dbReference type="SAM" id="Phobius"/>
    </source>
</evidence>
<dbReference type="Proteomes" id="UP000887574">
    <property type="component" value="Unplaced"/>
</dbReference>
<sequence>MYTSQFYNARNQLLSDVDSENAQNRPKHPTIHLKMSRLLKLAMLITAVVVAVLCLFAYFSVDSDADSESNKNSKSRRAISNVRPPPRNPGTTGLKVQPKYVPNPDAYPAPAPAQSPAASPQGQRNPQNQVQGGLPAPIVPLLAGSQAAQQAIQSADSEQQSSPFSRNQQLPAEQQANTNIEAVSDQLELLQAASVDWTKEKKAMQSPMRKQLALSWMSRHPAIRSDALTKFAKSMDMGTEEKIEAVRKWMGNNKHKVVFLPPTTMYDQILPRTDFSEVDFKSLPDGMKNPTRRQRMKDLLENHPDFTNAEAAEELGVEEWSVRNWIIKNQRSYIVEDTPRTTTTKRRRHDNVPDSDIPQKKLLTNALRTKNAEIVGEEAAVIVIEHEATRAEVEFMGPLVHQLQSNEITEIDFVKKTAEIVGVQLPNTPAVLEAVQNRVAAIAVASFLIDDAVPETHFGDLNIGRLTDEINTAFPENQQMTEAEVLAEAKRDDRRMQLCEADKDECGNLTPRSASPSSLVRSLASPVSDDIEDAIFNGQDVDISPPANVRLARVFNSAHSYVPEEPHVKENLLENRIQSRKDIGTDPIIFTDSQGSEKSVEVIDGPLKEAKQEMMVSENFFLFNDGKKVATKTLDGFWRVYTKKSSGGKTYYCSACHNYRDFSRRSSDFYEFSLPSLSLNNENQPVFDGDEHRAGCVGYPLHQVKSQRSLPPIQWVMVKFMPEYGKNHGIRELK</sequence>
<keyword evidence="2" id="KW-0812">Transmembrane</keyword>
<keyword evidence="3" id="KW-1185">Reference proteome</keyword>
<dbReference type="AlphaFoldDB" id="A0A915DQA9"/>
<feature type="compositionally biased region" description="Polar residues" evidence="1">
    <location>
        <begin position="163"/>
        <end position="174"/>
    </location>
</feature>